<keyword evidence="1" id="KW-1133">Transmembrane helix</keyword>
<proteinExistence type="predicted"/>
<gene>
    <name evidence="2" type="ORF">VNO77_24103</name>
</gene>
<feature type="transmembrane region" description="Helical" evidence="1">
    <location>
        <begin position="72"/>
        <end position="91"/>
    </location>
</feature>
<comment type="caution">
    <text evidence="2">The sequence shown here is derived from an EMBL/GenBank/DDBJ whole genome shotgun (WGS) entry which is preliminary data.</text>
</comment>
<keyword evidence="1" id="KW-0812">Transmembrane</keyword>
<protein>
    <submittedName>
        <fullName evidence="2">Uncharacterized protein</fullName>
    </submittedName>
</protein>
<dbReference type="AlphaFoldDB" id="A0AAN9L6X1"/>
<keyword evidence="1" id="KW-0472">Membrane</keyword>
<evidence type="ECO:0000256" key="1">
    <source>
        <dbReference type="SAM" id="Phobius"/>
    </source>
</evidence>
<evidence type="ECO:0000313" key="2">
    <source>
        <dbReference type="EMBL" id="KAK7329921.1"/>
    </source>
</evidence>
<evidence type="ECO:0000313" key="3">
    <source>
        <dbReference type="Proteomes" id="UP001367508"/>
    </source>
</evidence>
<organism evidence="2 3">
    <name type="scientific">Canavalia gladiata</name>
    <name type="common">Sword bean</name>
    <name type="synonym">Dolichos gladiatus</name>
    <dbReference type="NCBI Taxonomy" id="3824"/>
    <lineage>
        <taxon>Eukaryota</taxon>
        <taxon>Viridiplantae</taxon>
        <taxon>Streptophyta</taxon>
        <taxon>Embryophyta</taxon>
        <taxon>Tracheophyta</taxon>
        <taxon>Spermatophyta</taxon>
        <taxon>Magnoliopsida</taxon>
        <taxon>eudicotyledons</taxon>
        <taxon>Gunneridae</taxon>
        <taxon>Pentapetalae</taxon>
        <taxon>rosids</taxon>
        <taxon>fabids</taxon>
        <taxon>Fabales</taxon>
        <taxon>Fabaceae</taxon>
        <taxon>Papilionoideae</taxon>
        <taxon>50 kb inversion clade</taxon>
        <taxon>NPAAA clade</taxon>
        <taxon>indigoferoid/millettioid clade</taxon>
        <taxon>Phaseoleae</taxon>
        <taxon>Canavalia</taxon>
    </lineage>
</organism>
<keyword evidence="3" id="KW-1185">Reference proteome</keyword>
<accession>A0AAN9L6X1</accession>
<sequence>MITKKIKLLTFSVGGTKQPRNGVVLDVHSNRVNEGVRGLQFAPSREYSTCHNTITVFCIFRNHHQPNLPADLHFHFIIFLLFNSVSILFFFSQNSTEKAREFPTLEIS</sequence>
<dbReference type="Proteomes" id="UP001367508">
    <property type="component" value="Unassembled WGS sequence"/>
</dbReference>
<name>A0AAN9L6X1_CANGL</name>
<reference evidence="2 3" key="1">
    <citation type="submission" date="2024-01" db="EMBL/GenBank/DDBJ databases">
        <title>The genomes of 5 underutilized Papilionoideae crops provide insights into root nodulation and disease resistanc.</title>
        <authorList>
            <person name="Jiang F."/>
        </authorList>
    </citation>
    <scope>NUCLEOTIDE SEQUENCE [LARGE SCALE GENOMIC DNA]</scope>
    <source>
        <strain evidence="2">LVBAO_FW01</strain>
        <tissue evidence="2">Leaves</tissue>
    </source>
</reference>
<dbReference type="EMBL" id="JAYMYQ010000005">
    <property type="protein sequence ID" value="KAK7329921.1"/>
    <property type="molecule type" value="Genomic_DNA"/>
</dbReference>